<evidence type="ECO:0000313" key="2">
    <source>
        <dbReference type="Proteomes" id="UP001152320"/>
    </source>
</evidence>
<sequence length="302" mass="35688">MICGGDFNFVFNLDLDKEGGARRTNFNARKDCFTLMEKYDLIDIWRDRNPLTKYFTWHSNISEIHCRLDFFIVSRHLSFKVKDAFFQPTFHTDHCMVVLCFDPTDVPRGRRYWKFNNSLLSDPAYIDLINSLIERYKQDPSALNADPVFMWENLKFKIRAETIFYSKRKATQSRNYERFLISHISKLESDIFNGMAPNSQDDLENAREKLHMLYKNKLEGIIVRSTARWVEEGETNSKYFFNLEKRNRLLSTIYELLNKDGVLMNDASQILDEIRSFYTSLYSARHCSSTPCFDNLPGFHSD</sequence>
<dbReference type="Gene3D" id="3.60.10.10">
    <property type="entry name" value="Endonuclease/exonuclease/phosphatase"/>
    <property type="match status" value="1"/>
</dbReference>
<keyword evidence="2" id="KW-1185">Reference proteome</keyword>
<name>A0A9Q1CLC6_HOLLE</name>
<dbReference type="EMBL" id="JAIZAY010000002">
    <property type="protein sequence ID" value="KAJ8046853.1"/>
    <property type="molecule type" value="Genomic_DNA"/>
</dbReference>
<accession>A0A9Q1CLC6</accession>
<evidence type="ECO:0000313" key="1">
    <source>
        <dbReference type="EMBL" id="KAJ8046853.1"/>
    </source>
</evidence>
<reference evidence="1" key="1">
    <citation type="submission" date="2021-10" db="EMBL/GenBank/DDBJ databases">
        <title>Tropical sea cucumber genome reveals ecological adaptation and Cuvierian tubules defense mechanism.</title>
        <authorList>
            <person name="Chen T."/>
        </authorList>
    </citation>
    <scope>NUCLEOTIDE SEQUENCE</scope>
    <source>
        <strain evidence="1">Nanhai2018</strain>
        <tissue evidence="1">Muscle</tissue>
    </source>
</reference>
<organism evidence="1 2">
    <name type="scientific">Holothuria leucospilota</name>
    <name type="common">Black long sea cucumber</name>
    <name type="synonym">Mertensiothuria leucospilota</name>
    <dbReference type="NCBI Taxonomy" id="206669"/>
    <lineage>
        <taxon>Eukaryota</taxon>
        <taxon>Metazoa</taxon>
        <taxon>Echinodermata</taxon>
        <taxon>Eleutherozoa</taxon>
        <taxon>Echinozoa</taxon>
        <taxon>Holothuroidea</taxon>
        <taxon>Aspidochirotacea</taxon>
        <taxon>Aspidochirotida</taxon>
        <taxon>Holothuriidae</taxon>
        <taxon>Holothuria</taxon>
    </lineage>
</organism>
<dbReference type="AlphaFoldDB" id="A0A9Q1CLC6"/>
<evidence type="ECO:0008006" key="3">
    <source>
        <dbReference type="Google" id="ProtNLM"/>
    </source>
</evidence>
<dbReference type="SUPFAM" id="SSF56219">
    <property type="entry name" value="DNase I-like"/>
    <property type="match status" value="1"/>
</dbReference>
<dbReference type="InterPro" id="IPR036691">
    <property type="entry name" value="Endo/exonu/phosph_ase_sf"/>
</dbReference>
<gene>
    <name evidence="1" type="ORF">HOLleu_05675</name>
</gene>
<protein>
    <recommendedName>
        <fullName evidence="3">Endonuclease/exonuclease/phosphatase domain-containing protein</fullName>
    </recommendedName>
</protein>
<proteinExistence type="predicted"/>
<comment type="caution">
    <text evidence="1">The sequence shown here is derived from an EMBL/GenBank/DDBJ whole genome shotgun (WGS) entry which is preliminary data.</text>
</comment>
<dbReference type="OrthoDB" id="8920715at2759"/>
<dbReference type="Proteomes" id="UP001152320">
    <property type="component" value="Chromosome 2"/>
</dbReference>